<feature type="region of interest" description="Disordered" evidence="1">
    <location>
        <begin position="857"/>
        <end position="978"/>
    </location>
</feature>
<feature type="compositionally biased region" description="Pro residues" evidence="1">
    <location>
        <begin position="223"/>
        <end position="242"/>
    </location>
</feature>
<dbReference type="PANTHER" id="PTHR40240:SF1">
    <property type="entry name" value="PLEXUS, ISOFORM A"/>
    <property type="match status" value="1"/>
</dbReference>
<evidence type="ECO:0000256" key="1">
    <source>
        <dbReference type="SAM" id="MobiDB-lite"/>
    </source>
</evidence>
<feature type="compositionally biased region" description="Polar residues" evidence="1">
    <location>
        <begin position="870"/>
        <end position="883"/>
    </location>
</feature>
<gene>
    <name evidence="2" type="ORF">Pmani_005627</name>
</gene>
<feature type="compositionally biased region" description="Polar residues" evidence="1">
    <location>
        <begin position="1022"/>
        <end position="1033"/>
    </location>
</feature>
<feature type="compositionally biased region" description="Low complexity" evidence="1">
    <location>
        <begin position="954"/>
        <end position="966"/>
    </location>
</feature>
<feature type="compositionally biased region" description="Pro residues" evidence="1">
    <location>
        <begin position="171"/>
        <end position="184"/>
    </location>
</feature>
<dbReference type="AlphaFoldDB" id="A0AAE1QCB5"/>
<proteinExistence type="predicted"/>
<reference evidence="2" key="1">
    <citation type="submission" date="2023-11" db="EMBL/GenBank/DDBJ databases">
        <title>Genome assemblies of two species of porcelain crab, Petrolisthes cinctipes and Petrolisthes manimaculis (Anomura: Porcellanidae).</title>
        <authorList>
            <person name="Angst P."/>
        </authorList>
    </citation>
    <scope>NUCLEOTIDE SEQUENCE</scope>
    <source>
        <strain evidence="2">PB745_02</strain>
        <tissue evidence="2">Gill</tissue>
    </source>
</reference>
<feature type="compositionally biased region" description="Low complexity" evidence="1">
    <location>
        <begin position="491"/>
        <end position="515"/>
    </location>
</feature>
<feature type="compositionally biased region" description="Polar residues" evidence="1">
    <location>
        <begin position="921"/>
        <end position="933"/>
    </location>
</feature>
<feature type="region of interest" description="Disordered" evidence="1">
    <location>
        <begin position="1141"/>
        <end position="1169"/>
    </location>
</feature>
<feature type="region of interest" description="Disordered" evidence="1">
    <location>
        <begin position="995"/>
        <end position="1033"/>
    </location>
</feature>
<accession>A0AAE1QCB5</accession>
<feature type="region of interest" description="Disordered" evidence="1">
    <location>
        <begin position="1049"/>
        <end position="1073"/>
    </location>
</feature>
<feature type="compositionally biased region" description="Basic and acidic residues" evidence="1">
    <location>
        <begin position="463"/>
        <end position="473"/>
    </location>
</feature>
<feature type="compositionally biased region" description="Low complexity" evidence="1">
    <location>
        <begin position="1145"/>
        <end position="1169"/>
    </location>
</feature>
<evidence type="ECO:0000313" key="3">
    <source>
        <dbReference type="Proteomes" id="UP001292094"/>
    </source>
</evidence>
<feature type="compositionally biased region" description="Polar residues" evidence="1">
    <location>
        <begin position="995"/>
        <end position="1009"/>
    </location>
</feature>
<name>A0AAE1QCB5_9EUCA</name>
<comment type="caution">
    <text evidence="2">The sequence shown here is derived from an EMBL/GenBank/DDBJ whole genome shotgun (WGS) entry which is preliminary data.</text>
</comment>
<protein>
    <submittedName>
        <fullName evidence="2">Uncharacterized protein</fullName>
    </submittedName>
</protein>
<dbReference type="PANTHER" id="PTHR40240">
    <property type="entry name" value="PLEXUS, ISOFORM A"/>
    <property type="match status" value="1"/>
</dbReference>
<feature type="compositionally biased region" description="Gly residues" evidence="1">
    <location>
        <begin position="475"/>
        <end position="490"/>
    </location>
</feature>
<feature type="region of interest" description="Disordered" evidence="1">
    <location>
        <begin position="142"/>
        <end position="242"/>
    </location>
</feature>
<organism evidence="2 3">
    <name type="scientific">Petrolisthes manimaculis</name>
    <dbReference type="NCBI Taxonomy" id="1843537"/>
    <lineage>
        <taxon>Eukaryota</taxon>
        <taxon>Metazoa</taxon>
        <taxon>Ecdysozoa</taxon>
        <taxon>Arthropoda</taxon>
        <taxon>Crustacea</taxon>
        <taxon>Multicrustacea</taxon>
        <taxon>Malacostraca</taxon>
        <taxon>Eumalacostraca</taxon>
        <taxon>Eucarida</taxon>
        <taxon>Decapoda</taxon>
        <taxon>Pleocyemata</taxon>
        <taxon>Anomura</taxon>
        <taxon>Galatheoidea</taxon>
        <taxon>Porcellanidae</taxon>
        <taxon>Petrolisthes</taxon>
    </lineage>
</organism>
<dbReference type="EMBL" id="JAWZYT010000425">
    <property type="protein sequence ID" value="KAK4323696.1"/>
    <property type="molecule type" value="Genomic_DNA"/>
</dbReference>
<feature type="compositionally biased region" description="Pro residues" evidence="1">
    <location>
        <begin position="193"/>
        <end position="207"/>
    </location>
</feature>
<evidence type="ECO:0000313" key="2">
    <source>
        <dbReference type="EMBL" id="KAK4323696.1"/>
    </source>
</evidence>
<feature type="region of interest" description="Disordered" evidence="1">
    <location>
        <begin position="463"/>
        <end position="523"/>
    </location>
</feature>
<dbReference type="Proteomes" id="UP001292094">
    <property type="component" value="Unassembled WGS sequence"/>
</dbReference>
<keyword evidence="3" id="KW-1185">Reference proteome</keyword>
<sequence length="1185" mass="128558">MTRWCGGSGGGGVVVVVVVVVMKPVFARPEGGGGEGNKRVTCYVCGCPRCAEYPLAVRQQASGPYFPFLETHEPPDGCEPPSPDGRVLSCFLCYSYLTQQWQLYERDKVPPVKRIYWLKRVDNGPYTGVEVGVQSEYASQLLGLAPDPPTAPVQDVKRAGPSSGTRTQMPAHPPPPPHSHPHPPVTAAQPTTGPIPTPALTPVPTPAPTSSLAPPIEVKRPRVIPPQPQPPSVPLPPPGVPPLPLALSAPQISTQQEALDLSVESRRGVKREREEEPTRDKVVVPPHRTEVLDLRMPDKNATTEVCYVCGDHYKKGTLVNIYATQQSGPCPFFPSLVLHPRPSKSHPMEASGRVQGCRECVRHLQAQWDAYEVHKVPLKDREYSLRKRSKVVMQDTTGFVCYKCGREFPSSALCLIYCRPNSEKEPYYPFIEKLNPPEGASPISPQGMVQVCTSCSHSIPLQARHDLGKKSPEPRGGGGEGGGAVGGGEQGTTTTSTLTSTPTSTSQTPVTRPPSASAVGGDGDSPIAEATCYLCHQNHTRQTMHWLAMVAESSTQDGMYFSFLKYLPRIGANSVMEGGRVLACSLCHQHLSTQWAEYEKDKVTVEHRQFSLRVMPINSPSPRLTPGPALSSPGMSPHSDASPPHCFAAAAEVHLKEAKKCGSYSGQPLHTLEMADSVHDPSEPALPVITTQKALNIAVNCFVCSFHSKPGQTYALRSRPLGGEPFFPFLAKHQSAHPEARVDESCVLACLCCFHSLVLQWQKYEKEQVAHYARLYDTYNYTCFICSLKTYRKRLYLLPVKDYPFLKEHHRPAGGMVVESGHSVVVCKDCFSSLKTQYLDLERWGVPVEKRQYNWIQRPPPPEFHKDTPAKSTQVFPSGTQPSGAELGSSSPGSHPGTPPGALSQPGGVGSPREAHVPVTLGSTSATVGESGTQTGGIRRTDTPPTLMVTSALTNTPTTPTNTTKTLDSAPEAGKIHSSTPSCYAPLQLQNGIARQGGNRHSGTVSRQHSVAPGEGFHSGDITKQSPPRKISSQQVNHLKNCHRILSLSSSQGPTPLSFVDRKQEQSTVTSEQHKVLQHVDPKHHQHRHQVITSPQGPIVSTASSCSTPNNNTNFTPCKSLHLNTLKDSTQDVYKKRKSVIRAMSKTSVPTTSNSSTTTTTTSPQTQLSCSQLLPTSQELQAECS</sequence>
<feature type="region of interest" description="Disordered" evidence="1">
    <location>
        <begin position="616"/>
        <end position="642"/>
    </location>
</feature>